<comment type="caution">
    <text evidence="1">The sequence shown here is derived from an EMBL/GenBank/DDBJ whole genome shotgun (WGS) entry which is preliminary data.</text>
</comment>
<accession>A0A0F9HXN4</accession>
<organism evidence="1">
    <name type="scientific">marine sediment metagenome</name>
    <dbReference type="NCBI Taxonomy" id="412755"/>
    <lineage>
        <taxon>unclassified sequences</taxon>
        <taxon>metagenomes</taxon>
        <taxon>ecological metagenomes</taxon>
    </lineage>
</organism>
<gene>
    <name evidence="1" type="ORF">LCGC14_2010530</name>
</gene>
<dbReference type="AlphaFoldDB" id="A0A0F9HXN4"/>
<evidence type="ECO:0008006" key="2">
    <source>
        <dbReference type="Google" id="ProtNLM"/>
    </source>
</evidence>
<feature type="non-terminal residue" evidence="1">
    <location>
        <position position="466"/>
    </location>
</feature>
<dbReference type="EMBL" id="LAZR01023040">
    <property type="protein sequence ID" value="KKL79867.1"/>
    <property type="molecule type" value="Genomic_DNA"/>
</dbReference>
<protein>
    <recommendedName>
        <fullName evidence="2">DUF4139 domain-containing protein</fullName>
    </recommendedName>
</protein>
<dbReference type="PANTHER" id="PTHR38075:SF1">
    <property type="entry name" value="DUF4139 DOMAIN-CONTAINING PROTEIN"/>
    <property type="match status" value="1"/>
</dbReference>
<name>A0A0F9HXN4_9ZZZZ</name>
<evidence type="ECO:0000313" key="1">
    <source>
        <dbReference type="EMBL" id="KKL79867.1"/>
    </source>
</evidence>
<reference evidence="1" key="1">
    <citation type="journal article" date="2015" name="Nature">
        <title>Complex archaea that bridge the gap between prokaryotes and eukaryotes.</title>
        <authorList>
            <person name="Spang A."/>
            <person name="Saw J.H."/>
            <person name="Jorgensen S.L."/>
            <person name="Zaremba-Niedzwiedzka K."/>
            <person name="Martijn J."/>
            <person name="Lind A.E."/>
            <person name="van Eijk R."/>
            <person name="Schleper C."/>
            <person name="Guy L."/>
            <person name="Ettema T.J."/>
        </authorList>
    </citation>
    <scope>NUCLEOTIDE SEQUENCE</scope>
</reference>
<proteinExistence type="predicted"/>
<sequence>MNQPVTAALRAAAILTALAAAAASADVALVTVPRREGTQLTIYNSEDITMVRENRLLTVKKGVNRIQFSWANTLIDPTSIDFRILDKADQVDLIDTTFPAGRNDALQWNIDSGIDGKIAVEIRYFTSGITWAADYVGIANEDETKLNVTGYVRVYNNSGELYDNAQTRLVVGTINLVEKIADLARLPAPGKDGGGARWKQLKGMARRQLRGEMQHALRLGEKAAEEGKPADKAKRVVKQGLSEYFLFSIEGREDIKHNEPKRLVSMKIAEVPLECIYKLTDRDGGKRFTKYYRFKNKKLLDAGGKEKDLSAMNNLGVSPLPDGMVRLFSEYANKDLAYVGGTKTKYVPIGDRVEVNVGPDRDITIIRRVKDYRITNIIARQYRRRVDDTWVLYYDLIDYDETFYYEEEIVSGKPVAVKAEIERRFDAKVILWADPRRPPDWGSNEAGAYVDLHLIEGRKERVDQNH</sequence>
<dbReference type="PANTHER" id="PTHR38075">
    <property type="entry name" value="DUF4139 DOMAIN-CONTAINING PROTEIN"/>
    <property type="match status" value="1"/>
</dbReference>